<dbReference type="Proteomes" id="UP000001067">
    <property type="component" value="Unassembled WGS sequence"/>
</dbReference>
<reference evidence="2 3" key="1">
    <citation type="journal article" date="2010" name="Genome Biol.">
        <title>A first genome assembly of the barley fungal pathogen Pyrenophora teres f. teres.</title>
        <authorList>
            <person name="Ellwood S.R."/>
            <person name="Liu Z."/>
            <person name="Syme R.A."/>
            <person name="Lai Z."/>
            <person name="Hane J.K."/>
            <person name="Keiper F."/>
            <person name="Moffat C.S."/>
            <person name="Oliver R.P."/>
            <person name="Friesen T.L."/>
        </authorList>
    </citation>
    <scope>NUCLEOTIDE SEQUENCE [LARGE SCALE GENOMIC DNA]</scope>
    <source>
        <strain evidence="2 3">0-1</strain>
    </source>
</reference>
<evidence type="ECO:0000313" key="3">
    <source>
        <dbReference type="Proteomes" id="UP000001067"/>
    </source>
</evidence>
<dbReference type="AlphaFoldDB" id="E3RUY3"/>
<dbReference type="KEGG" id="pte:PTT_12926"/>
<sequence>MSVHQHPITPTIVKRPFGGREIPGEPLTKRIRLDRHVEESRLQQQAPPKQGRAEVHDPINSPPLNLLHFSQIMSGLPPMTSKKGKERAQSPVASGPVVDPHDLDAETLKRCFVRDMQRYRAQINAEQVPVTPLRAIPKLLIEPSSFESTQSFIDDSSKNETKQSYRRRNIRGNNREKNSDDVLSRSQRIMALKADIMAAIDLKVKQNREHRAVRRGSNQCPIVTSSEQHNSHISDTEKTNVNSRENSGGRLGGDIDLSICSNLLRRAIPDGEQYQDDLMESSRQWKRSMSPPPEETQTKYQDSHGIVSIARITHCSASRGDEDLGHDATKGKGKRSISPSAGGFQEGNQKNRTKSAEEDGLRQQFPSKVVPERQQGPEHSVSLEHPVTSLPHLSAFQNFTLEQRIVLYDLTVNLTRLQFELSNQKAKNDA</sequence>
<evidence type="ECO:0000256" key="1">
    <source>
        <dbReference type="SAM" id="MobiDB-lite"/>
    </source>
</evidence>
<dbReference type="EMBL" id="GL535184">
    <property type="protein sequence ID" value="EFQ90482.1"/>
    <property type="molecule type" value="Genomic_DNA"/>
</dbReference>
<protein>
    <submittedName>
        <fullName evidence="2">Uncharacterized protein</fullName>
    </submittedName>
</protein>
<evidence type="ECO:0000313" key="2">
    <source>
        <dbReference type="EMBL" id="EFQ90482.1"/>
    </source>
</evidence>
<proteinExistence type="predicted"/>
<dbReference type="OrthoDB" id="10395265at2759"/>
<feature type="compositionally biased region" description="Basic and acidic residues" evidence="1">
    <location>
        <begin position="319"/>
        <end position="330"/>
    </location>
</feature>
<gene>
    <name evidence="2" type="ORF">PTT_12926</name>
</gene>
<feature type="region of interest" description="Disordered" evidence="1">
    <location>
        <begin position="222"/>
        <end position="249"/>
    </location>
</feature>
<feature type="compositionally biased region" description="Basic and acidic residues" evidence="1">
    <location>
        <begin position="173"/>
        <end position="182"/>
    </location>
</feature>
<feature type="region of interest" description="Disordered" evidence="1">
    <location>
        <begin position="271"/>
        <end position="304"/>
    </location>
</feature>
<accession>E3RUY3</accession>
<keyword evidence="3" id="KW-1185">Reference proteome</keyword>
<name>E3RUY3_PYRTT</name>
<feature type="region of interest" description="Disordered" evidence="1">
    <location>
        <begin position="147"/>
        <end position="182"/>
    </location>
</feature>
<dbReference type="HOGENOM" id="CLU_052391_0_0_1"/>
<feature type="region of interest" description="Disordered" evidence="1">
    <location>
        <begin position="78"/>
        <end position="101"/>
    </location>
</feature>
<organism evidence="3">
    <name type="scientific">Pyrenophora teres f. teres (strain 0-1)</name>
    <name type="common">Barley net blotch fungus</name>
    <name type="synonym">Drechslera teres f. teres</name>
    <dbReference type="NCBI Taxonomy" id="861557"/>
    <lineage>
        <taxon>Eukaryota</taxon>
        <taxon>Fungi</taxon>
        <taxon>Dikarya</taxon>
        <taxon>Ascomycota</taxon>
        <taxon>Pezizomycotina</taxon>
        <taxon>Dothideomycetes</taxon>
        <taxon>Pleosporomycetidae</taxon>
        <taxon>Pleosporales</taxon>
        <taxon>Pleosporineae</taxon>
        <taxon>Pleosporaceae</taxon>
        <taxon>Pyrenophora</taxon>
    </lineage>
</organism>
<feature type="compositionally biased region" description="Basic and acidic residues" evidence="1">
    <location>
        <begin position="229"/>
        <end position="238"/>
    </location>
</feature>
<feature type="region of interest" description="Disordered" evidence="1">
    <location>
        <begin position="1"/>
        <end position="31"/>
    </location>
</feature>
<feature type="region of interest" description="Disordered" evidence="1">
    <location>
        <begin position="317"/>
        <end position="383"/>
    </location>
</feature>